<feature type="transmembrane region" description="Helical" evidence="2">
    <location>
        <begin position="345"/>
        <end position="365"/>
    </location>
</feature>
<dbReference type="EMBL" id="JACOMF010000004">
    <property type="protein sequence ID" value="MBC4014682.1"/>
    <property type="molecule type" value="Genomic_DNA"/>
</dbReference>
<gene>
    <name evidence="3" type="ORF">H7965_05030</name>
</gene>
<dbReference type="AlphaFoldDB" id="A0A9X0UC04"/>
<feature type="transmembrane region" description="Helical" evidence="2">
    <location>
        <begin position="104"/>
        <end position="123"/>
    </location>
</feature>
<feature type="transmembrane region" description="Helical" evidence="2">
    <location>
        <begin position="129"/>
        <end position="147"/>
    </location>
</feature>
<sequence>MSGLRLTNAGLAWLLAALVVATAALTPLLGVPVYGRNFGHDANFALTALHWMDSGIAAGRWWPRWVPETHWGLGGYTFYTYPPLAYWAAALLKRLSGLSVADTLALAVMLWRLGFLLGCYLWLRRHVAPAVALAAAALAALLPYAAVINPWMRFAHAELAGSAMLPFLLIAIERAAEHRDGRGLPGLALGFAALALTHLPTTALVAHVAPLYAWAYAGPRAALRTVAGGAAGAGLAACYLLPAAGLLRQANFEGLDDGTWERSLLGWSALRGTITWVQFILTVWIASALTVTAAVFFRWQAPAVSPLRRGSMLLLLAAAALMTVVSLPLWLLLPQLRSIEFPWRAAGLLTPALAGLAALALAAGGAWARRGVLALGLLGAALAPLYLLAVTQFGNPGWPRFLPAEERLARALSSPRGASPEHLPATAVAAGWRSLFDGTETSTGPEPHPRPVPPPGTTPLPAGFLVPEATVTFALPQFHFPGWQARDAAGQILPVRARADGFLEVVVDHPARGIRIEAGVTPWEWAGWAITGLSAAGLLGLGLWWRPRRAAAAALHGAG</sequence>
<feature type="transmembrane region" description="Helical" evidence="2">
    <location>
        <begin position="372"/>
        <end position="393"/>
    </location>
</feature>
<name>A0A9X0UC04_9PROT</name>
<keyword evidence="2" id="KW-0812">Transmembrane</keyword>
<evidence type="ECO:0000256" key="2">
    <source>
        <dbReference type="SAM" id="Phobius"/>
    </source>
</evidence>
<protein>
    <recommendedName>
        <fullName evidence="5">Membrane protein 6-pyruvoyl-tetrahydropterin synthase-related domain-containing protein</fullName>
    </recommendedName>
</protein>
<dbReference type="RefSeq" id="WP_186769456.1">
    <property type="nucleotide sequence ID" value="NZ_JACOMF010000004.1"/>
</dbReference>
<keyword evidence="4" id="KW-1185">Reference proteome</keyword>
<organism evidence="3 4">
    <name type="scientific">Siccirubricoccus deserti</name>
    <dbReference type="NCBI Taxonomy" id="2013562"/>
    <lineage>
        <taxon>Bacteria</taxon>
        <taxon>Pseudomonadati</taxon>
        <taxon>Pseudomonadota</taxon>
        <taxon>Alphaproteobacteria</taxon>
        <taxon>Acetobacterales</taxon>
        <taxon>Roseomonadaceae</taxon>
        <taxon>Siccirubricoccus</taxon>
    </lineage>
</organism>
<comment type="caution">
    <text evidence="3">The sequence shown here is derived from an EMBL/GenBank/DDBJ whole genome shotgun (WGS) entry which is preliminary data.</text>
</comment>
<reference evidence="3" key="1">
    <citation type="submission" date="2020-08" db="EMBL/GenBank/DDBJ databases">
        <authorList>
            <person name="Hu Y."/>
            <person name="Nguyen S.V."/>
            <person name="Li F."/>
            <person name="Fanning S."/>
        </authorList>
    </citation>
    <scope>NUCLEOTIDE SEQUENCE</scope>
    <source>
        <strain evidence="3">SYSU D8009</strain>
    </source>
</reference>
<evidence type="ECO:0000256" key="1">
    <source>
        <dbReference type="SAM" id="MobiDB-lite"/>
    </source>
</evidence>
<keyword evidence="2" id="KW-1133">Transmembrane helix</keyword>
<feature type="transmembrane region" description="Helical" evidence="2">
    <location>
        <begin position="226"/>
        <end position="247"/>
    </location>
</feature>
<feature type="transmembrane region" description="Helical" evidence="2">
    <location>
        <begin position="188"/>
        <end position="214"/>
    </location>
</feature>
<feature type="transmembrane region" description="Helical" evidence="2">
    <location>
        <begin position="311"/>
        <end position="333"/>
    </location>
</feature>
<feature type="transmembrane region" description="Helical" evidence="2">
    <location>
        <begin position="525"/>
        <end position="545"/>
    </location>
</feature>
<keyword evidence="2" id="KW-0472">Membrane</keyword>
<accession>A0A9X0UC04</accession>
<evidence type="ECO:0000313" key="4">
    <source>
        <dbReference type="Proteomes" id="UP000600101"/>
    </source>
</evidence>
<dbReference type="Proteomes" id="UP000600101">
    <property type="component" value="Unassembled WGS sequence"/>
</dbReference>
<evidence type="ECO:0000313" key="3">
    <source>
        <dbReference type="EMBL" id="MBC4014682.1"/>
    </source>
</evidence>
<evidence type="ECO:0008006" key="5">
    <source>
        <dbReference type="Google" id="ProtNLM"/>
    </source>
</evidence>
<proteinExistence type="predicted"/>
<feature type="transmembrane region" description="Helical" evidence="2">
    <location>
        <begin position="276"/>
        <end position="299"/>
    </location>
</feature>
<feature type="region of interest" description="Disordered" evidence="1">
    <location>
        <begin position="436"/>
        <end position="458"/>
    </location>
</feature>